<dbReference type="EMBL" id="SNXZ01000004">
    <property type="protein sequence ID" value="TDP96566.1"/>
    <property type="molecule type" value="Genomic_DNA"/>
</dbReference>
<protein>
    <submittedName>
        <fullName evidence="7">NADH dehydrogenase subunit F</fullName>
    </submittedName>
</protein>
<dbReference type="Gene3D" id="1.20.1440.230">
    <property type="entry name" value="NADH-ubiquinone oxidoreductase 51kDa subunit, iron-sulphur binding domain"/>
    <property type="match status" value="1"/>
</dbReference>
<evidence type="ECO:0000256" key="1">
    <source>
        <dbReference type="ARBA" id="ARBA00007523"/>
    </source>
</evidence>
<dbReference type="PANTHER" id="PTHR43578:SF3">
    <property type="entry name" value="NADH-QUINONE OXIDOREDUCTASE SUBUNIT F"/>
    <property type="match status" value="1"/>
</dbReference>
<dbReference type="GO" id="GO:0046872">
    <property type="term" value="F:metal ion binding"/>
    <property type="evidence" value="ECO:0007669"/>
    <property type="project" value="UniProtKB-KW"/>
</dbReference>
<evidence type="ECO:0000256" key="5">
    <source>
        <dbReference type="ARBA" id="ARBA00023014"/>
    </source>
</evidence>
<feature type="domain" description="NADH-ubiquinone oxidoreductase 51kDa subunit iron-sulphur binding" evidence="6">
    <location>
        <begin position="290"/>
        <end position="335"/>
    </location>
</feature>
<evidence type="ECO:0000313" key="8">
    <source>
        <dbReference type="Proteomes" id="UP000295444"/>
    </source>
</evidence>
<gene>
    <name evidence="7" type="ORF">EV186_104554</name>
</gene>
<dbReference type="Pfam" id="PF01512">
    <property type="entry name" value="Complex1_51K"/>
    <property type="match status" value="1"/>
</dbReference>
<dbReference type="GO" id="GO:0051539">
    <property type="term" value="F:4 iron, 4 sulfur cluster binding"/>
    <property type="evidence" value="ECO:0007669"/>
    <property type="project" value="UniProtKB-KW"/>
</dbReference>
<dbReference type="InterPro" id="IPR037207">
    <property type="entry name" value="Nuop51_4Fe4S-bd_sf"/>
</dbReference>
<dbReference type="InterPro" id="IPR019575">
    <property type="entry name" value="Nuop51_4Fe4S-bd"/>
</dbReference>
<dbReference type="AlphaFoldDB" id="A0A4R6SC14"/>
<keyword evidence="2" id="KW-0004">4Fe-4S</keyword>
<evidence type="ECO:0000259" key="6">
    <source>
        <dbReference type="SMART" id="SM00928"/>
    </source>
</evidence>
<keyword evidence="5" id="KW-0411">Iron-sulfur</keyword>
<dbReference type="Gene3D" id="3.40.50.11540">
    <property type="entry name" value="NADH-ubiquinone oxidoreductase 51kDa subunit"/>
    <property type="match status" value="1"/>
</dbReference>
<dbReference type="RefSeq" id="WP_133851897.1">
    <property type="nucleotide sequence ID" value="NZ_SNXZ01000004.1"/>
</dbReference>
<keyword evidence="8" id="KW-1185">Reference proteome</keyword>
<keyword evidence="3" id="KW-0479">Metal-binding</keyword>
<evidence type="ECO:0000313" key="7">
    <source>
        <dbReference type="EMBL" id="TDP96566.1"/>
    </source>
</evidence>
<dbReference type="InterPro" id="IPR037225">
    <property type="entry name" value="Nuo51_FMN-bd_sf"/>
</dbReference>
<dbReference type="Proteomes" id="UP000295444">
    <property type="component" value="Unassembled WGS sequence"/>
</dbReference>
<evidence type="ECO:0000256" key="4">
    <source>
        <dbReference type="ARBA" id="ARBA00023004"/>
    </source>
</evidence>
<sequence length="382" mass="39853">MTTMDTRVQPRLLDAAAADLGEHHRGHGPIPWQGGVGRMIGELQSAGLTGRGGAGFPTWRKVAEVATAARAVVVANGAETEPGSRKDDTLLRRCPHLVLDGVQLLVEATGADEAYLYVKPGDAMASVRHALTERHGWDRVAVRVVAAPNRFVAGEESAVLAAIAGRPARPADKWLPVVHSGLRGRATLVQNVETCAHVAQIARNGARWFRGLGTRDEPGTMLVTVHGAVREVPIGIALSELVTGPVLVGGYHGAWLSSPAPHLSRAALAPFGAAPGAGVLHPLAPGRCGLVETAAITRYLAGESAGQCGPCRNGLPATAALLSALADRTAPPDAVHRLDHLTGLVVGRGACRHPDGTARLIRSTLTVFGDEVRLHLAGRCSR</sequence>
<evidence type="ECO:0000256" key="2">
    <source>
        <dbReference type="ARBA" id="ARBA00022485"/>
    </source>
</evidence>
<dbReference type="OrthoDB" id="9805533at2"/>
<dbReference type="InterPro" id="IPR011538">
    <property type="entry name" value="Nuo51_FMN-bd"/>
</dbReference>
<dbReference type="PANTHER" id="PTHR43578">
    <property type="entry name" value="NADH-QUINONE OXIDOREDUCTASE SUBUNIT F"/>
    <property type="match status" value="1"/>
</dbReference>
<comment type="similarity">
    <text evidence="1">Belongs to the complex I 51 kDa subunit family.</text>
</comment>
<organism evidence="7 8">
    <name type="scientific">Labedaea rhizosphaerae</name>
    <dbReference type="NCBI Taxonomy" id="598644"/>
    <lineage>
        <taxon>Bacteria</taxon>
        <taxon>Bacillati</taxon>
        <taxon>Actinomycetota</taxon>
        <taxon>Actinomycetes</taxon>
        <taxon>Pseudonocardiales</taxon>
        <taxon>Pseudonocardiaceae</taxon>
        <taxon>Labedaea</taxon>
    </lineage>
</organism>
<name>A0A4R6SC14_LABRH</name>
<evidence type="ECO:0000256" key="3">
    <source>
        <dbReference type="ARBA" id="ARBA00022723"/>
    </source>
</evidence>
<dbReference type="SMART" id="SM00928">
    <property type="entry name" value="NADH_4Fe-4S"/>
    <property type="match status" value="1"/>
</dbReference>
<dbReference type="Pfam" id="PF10589">
    <property type="entry name" value="NADH_4Fe-4S"/>
    <property type="match status" value="1"/>
</dbReference>
<dbReference type="SUPFAM" id="SSF142019">
    <property type="entry name" value="Nqo1 FMN-binding domain-like"/>
    <property type="match status" value="1"/>
</dbReference>
<proteinExistence type="inferred from homology"/>
<dbReference type="SUPFAM" id="SSF140490">
    <property type="entry name" value="Nqo1C-terminal domain-like"/>
    <property type="match status" value="1"/>
</dbReference>
<reference evidence="7 8" key="1">
    <citation type="submission" date="2019-03" db="EMBL/GenBank/DDBJ databases">
        <title>Genomic Encyclopedia of Type Strains, Phase IV (KMG-IV): sequencing the most valuable type-strain genomes for metagenomic binning, comparative biology and taxonomic classification.</title>
        <authorList>
            <person name="Goeker M."/>
        </authorList>
    </citation>
    <scope>NUCLEOTIDE SEQUENCE [LARGE SCALE GENOMIC DNA]</scope>
    <source>
        <strain evidence="7 8">DSM 45361</strain>
    </source>
</reference>
<keyword evidence="4" id="KW-0408">Iron</keyword>
<comment type="caution">
    <text evidence="7">The sequence shown here is derived from an EMBL/GenBank/DDBJ whole genome shotgun (WGS) entry which is preliminary data.</text>
</comment>
<accession>A0A4R6SC14</accession>